<dbReference type="Proteomes" id="UP000518887">
    <property type="component" value="Unassembled WGS sequence"/>
</dbReference>
<keyword evidence="2" id="KW-0966">Cell projection</keyword>
<sequence>MRNLNKILLLLASVILLFITAVTAIAVCTKNAHPGVGLRKEDPSPKSISASKTAFNNIGQIRVFSKEDENAEKSVIVLIPWFEFDGTDQAFYEELDRKHQSIKLMFVNFFSNHTKAELLKLGEDSIKNELKAQINESLVLGKISGIYFNDYLFLD</sequence>
<dbReference type="EMBL" id="JACHFQ010000004">
    <property type="protein sequence ID" value="MBB5226099.1"/>
    <property type="molecule type" value="Genomic_DNA"/>
</dbReference>
<proteinExistence type="predicted"/>
<evidence type="ECO:0000313" key="3">
    <source>
        <dbReference type="Proteomes" id="UP000518887"/>
    </source>
</evidence>
<organism evidence="2 3">
    <name type="scientific">Treponema ruminis</name>
    <dbReference type="NCBI Taxonomy" id="744515"/>
    <lineage>
        <taxon>Bacteria</taxon>
        <taxon>Pseudomonadati</taxon>
        <taxon>Spirochaetota</taxon>
        <taxon>Spirochaetia</taxon>
        <taxon>Spirochaetales</taxon>
        <taxon>Treponemataceae</taxon>
        <taxon>Treponema</taxon>
    </lineage>
</organism>
<evidence type="ECO:0000313" key="2">
    <source>
        <dbReference type="EMBL" id="MBB5226099.1"/>
    </source>
</evidence>
<keyword evidence="3" id="KW-1185">Reference proteome</keyword>
<keyword evidence="2" id="KW-0282">Flagellum</keyword>
<gene>
    <name evidence="2" type="ORF">HNP76_001467</name>
</gene>
<feature type="signal peptide" evidence="1">
    <location>
        <begin position="1"/>
        <end position="26"/>
    </location>
</feature>
<comment type="caution">
    <text evidence="2">The sequence shown here is derived from an EMBL/GenBank/DDBJ whole genome shotgun (WGS) entry which is preliminary data.</text>
</comment>
<dbReference type="RefSeq" id="WP_184659047.1">
    <property type="nucleotide sequence ID" value="NZ_CP031518.1"/>
</dbReference>
<evidence type="ECO:0000256" key="1">
    <source>
        <dbReference type="SAM" id="SignalP"/>
    </source>
</evidence>
<feature type="chain" id="PRO_5031540293" evidence="1">
    <location>
        <begin position="27"/>
        <end position="155"/>
    </location>
</feature>
<keyword evidence="1" id="KW-0732">Signal</keyword>
<keyword evidence="2" id="KW-0969">Cilium</keyword>
<protein>
    <submittedName>
        <fullName evidence="2">Flagellar basal body-associated protein FliL</fullName>
    </submittedName>
</protein>
<dbReference type="AlphaFoldDB" id="A0A7W8LM33"/>
<reference evidence="2 3" key="1">
    <citation type="submission" date="2020-08" db="EMBL/GenBank/DDBJ databases">
        <title>Genomic Encyclopedia of Type Strains, Phase IV (KMG-IV): sequencing the most valuable type-strain genomes for metagenomic binning, comparative biology and taxonomic classification.</title>
        <authorList>
            <person name="Goeker M."/>
        </authorList>
    </citation>
    <scope>NUCLEOTIDE SEQUENCE [LARGE SCALE GENOMIC DNA]</scope>
    <source>
        <strain evidence="2 3">DSM 103462</strain>
    </source>
</reference>
<name>A0A7W8LM33_9SPIR</name>
<accession>A0A7W8LM33</accession>